<evidence type="ECO:0000256" key="3">
    <source>
        <dbReference type="ARBA" id="ARBA00023163"/>
    </source>
</evidence>
<dbReference type="Gene3D" id="1.10.357.10">
    <property type="entry name" value="Tetracycline Repressor, domain 2"/>
    <property type="match status" value="1"/>
</dbReference>
<gene>
    <name evidence="6" type="ORF">HDA36_000495</name>
</gene>
<dbReference type="InterPro" id="IPR036271">
    <property type="entry name" value="Tet_transcr_reg_TetR-rel_C_sf"/>
</dbReference>
<comment type="caution">
    <text evidence="6">The sequence shown here is derived from an EMBL/GenBank/DDBJ whole genome shotgun (WGS) entry which is preliminary data.</text>
</comment>
<reference evidence="6 7" key="1">
    <citation type="submission" date="2020-08" db="EMBL/GenBank/DDBJ databases">
        <title>Sequencing the genomes of 1000 actinobacteria strains.</title>
        <authorList>
            <person name="Klenk H.-P."/>
        </authorList>
    </citation>
    <scope>NUCLEOTIDE SEQUENCE [LARGE SCALE GENOMIC DNA]</scope>
    <source>
        <strain evidence="6 7">DSM 44551</strain>
    </source>
</reference>
<comment type="caution">
    <text evidence="4">Lacks conserved residue(s) required for the propagation of feature annotation.</text>
</comment>
<evidence type="ECO:0000256" key="2">
    <source>
        <dbReference type="ARBA" id="ARBA00023125"/>
    </source>
</evidence>
<keyword evidence="1" id="KW-0805">Transcription regulation</keyword>
<organism evidence="6 7">
    <name type="scientific">Nocardiopsis composta</name>
    <dbReference type="NCBI Taxonomy" id="157465"/>
    <lineage>
        <taxon>Bacteria</taxon>
        <taxon>Bacillati</taxon>
        <taxon>Actinomycetota</taxon>
        <taxon>Actinomycetes</taxon>
        <taxon>Streptosporangiales</taxon>
        <taxon>Nocardiopsidaceae</taxon>
        <taxon>Nocardiopsis</taxon>
    </lineage>
</organism>
<sequence>MAAIAEAAGVTRQTVYAHFRTRDELVAAVVERLTGEFVAALDAADLDAPPAAEALRRFLDVSAGLFGGRPALIRPEALPPVSAEQDRERHTPVAERLERIIRRGQQGGEFPADVPPGWIADAIIALGHAAGTEAADGLAPAQARKALHAAALRLAGADRT</sequence>
<dbReference type="InterPro" id="IPR001647">
    <property type="entry name" value="HTH_TetR"/>
</dbReference>
<protein>
    <submittedName>
        <fullName evidence="6">AcrR family transcriptional regulator</fullName>
    </submittedName>
</protein>
<evidence type="ECO:0000313" key="6">
    <source>
        <dbReference type="EMBL" id="MBB5430411.1"/>
    </source>
</evidence>
<dbReference type="AlphaFoldDB" id="A0A7W8QHG5"/>
<proteinExistence type="predicted"/>
<dbReference type="GO" id="GO:0000976">
    <property type="term" value="F:transcription cis-regulatory region binding"/>
    <property type="evidence" value="ECO:0007669"/>
    <property type="project" value="TreeGrafter"/>
</dbReference>
<name>A0A7W8QHG5_9ACTN</name>
<dbReference type="InterPro" id="IPR050109">
    <property type="entry name" value="HTH-type_TetR-like_transc_reg"/>
</dbReference>
<dbReference type="RefSeq" id="WP_221331420.1">
    <property type="nucleotide sequence ID" value="NZ_BAAAJD010000023.1"/>
</dbReference>
<evidence type="ECO:0000256" key="1">
    <source>
        <dbReference type="ARBA" id="ARBA00023015"/>
    </source>
</evidence>
<keyword evidence="3" id="KW-0804">Transcription</keyword>
<dbReference type="SUPFAM" id="SSF48498">
    <property type="entry name" value="Tetracyclin repressor-like, C-terminal domain"/>
    <property type="match status" value="1"/>
</dbReference>
<dbReference type="SUPFAM" id="SSF46689">
    <property type="entry name" value="Homeodomain-like"/>
    <property type="match status" value="1"/>
</dbReference>
<dbReference type="InterPro" id="IPR009057">
    <property type="entry name" value="Homeodomain-like_sf"/>
</dbReference>
<dbReference type="PROSITE" id="PS50977">
    <property type="entry name" value="HTH_TETR_2"/>
    <property type="match status" value="1"/>
</dbReference>
<keyword evidence="2 4" id="KW-0238">DNA-binding</keyword>
<evidence type="ECO:0000256" key="4">
    <source>
        <dbReference type="PROSITE-ProRule" id="PRU00335"/>
    </source>
</evidence>
<dbReference type="PANTHER" id="PTHR30055">
    <property type="entry name" value="HTH-TYPE TRANSCRIPTIONAL REGULATOR RUTR"/>
    <property type="match status" value="1"/>
</dbReference>
<dbReference type="EMBL" id="JACHDB010000001">
    <property type="protein sequence ID" value="MBB5430411.1"/>
    <property type="molecule type" value="Genomic_DNA"/>
</dbReference>
<evidence type="ECO:0000313" key="7">
    <source>
        <dbReference type="Proteomes" id="UP000572635"/>
    </source>
</evidence>
<keyword evidence="7" id="KW-1185">Reference proteome</keyword>
<dbReference type="Proteomes" id="UP000572635">
    <property type="component" value="Unassembled WGS sequence"/>
</dbReference>
<dbReference type="Pfam" id="PF00440">
    <property type="entry name" value="TetR_N"/>
    <property type="match status" value="1"/>
</dbReference>
<accession>A0A7W8QHG5</accession>
<evidence type="ECO:0000259" key="5">
    <source>
        <dbReference type="PROSITE" id="PS50977"/>
    </source>
</evidence>
<dbReference type="GO" id="GO:0003700">
    <property type="term" value="F:DNA-binding transcription factor activity"/>
    <property type="evidence" value="ECO:0007669"/>
    <property type="project" value="TreeGrafter"/>
</dbReference>
<feature type="domain" description="HTH tetR-type" evidence="5">
    <location>
        <begin position="1"/>
        <end position="37"/>
    </location>
</feature>
<dbReference type="PANTHER" id="PTHR30055:SF234">
    <property type="entry name" value="HTH-TYPE TRANSCRIPTIONAL REGULATOR BETI"/>
    <property type="match status" value="1"/>
</dbReference>